<dbReference type="EMBL" id="FAUH01000013">
    <property type="protein sequence ID" value="CUU66664.1"/>
    <property type="molecule type" value="Genomic_DNA"/>
</dbReference>
<dbReference type="Gene3D" id="3.10.450.50">
    <property type="match status" value="2"/>
</dbReference>
<organism evidence="2 4">
    <name type="scientific">Corynebacterium variabile</name>
    <dbReference type="NCBI Taxonomy" id="1727"/>
    <lineage>
        <taxon>Bacteria</taxon>
        <taxon>Bacillati</taxon>
        <taxon>Actinomycetota</taxon>
        <taxon>Actinomycetes</taxon>
        <taxon>Mycobacteriales</taxon>
        <taxon>Corynebacteriaceae</taxon>
        <taxon>Corynebacterium</taxon>
    </lineage>
</organism>
<dbReference type="Pfam" id="PF12680">
    <property type="entry name" value="SnoaL_2"/>
    <property type="match status" value="1"/>
</dbReference>
<keyword evidence="4" id="KW-1185">Reference proteome</keyword>
<gene>
    <name evidence="3" type="ORF">CVA01_21470</name>
    <name evidence="2" type="ORF">CVAR292_02011</name>
</gene>
<proteinExistence type="predicted"/>
<evidence type="ECO:0000313" key="4">
    <source>
        <dbReference type="Proteomes" id="UP000182498"/>
    </source>
</evidence>
<dbReference type="SUPFAM" id="SSF54427">
    <property type="entry name" value="NTF2-like"/>
    <property type="match status" value="2"/>
</dbReference>
<dbReference type="OrthoDB" id="129343at2"/>
<sequence>MSGNYGQLVLDAHNALFGRGDTSVLDTAFADDFIEHSPLVAGDRVGLKTMVEEAGDALGYTNARVLADGDLVALHGRFTGLDETDLVGFDIYRVADGKLAEHWDSLVPVAEPNASGRTQLDGPTEVDASVDSEESRGIIAKYFTETLIGEDYEGFRRYTRDGVFLQHSPDIADGVDAVIDFLTDLKAKDEGLVYDRIHRTVADGQFVLTHSEGAIAGQRHSYAELWHLTDGVLTEMWDAITEVPADADALHSHGIF</sequence>
<accession>A0A0X2NMG2</accession>
<evidence type="ECO:0000259" key="1">
    <source>
        <dbReference type="Pfam" id="PF12680"/>
    </source>
</evidence>
<dbReference type="InterPro" id="IPR032710">
    <property type="entry name" value="NTF2-like_dom_sf"/>
</dbReference>
<reference evidence="2" key="2">
    <citation type="submission" date="2015-11" db="EMBL/GenBank/DDBJ databases">
        <authorList>
            <person name="Zhang Y."/>
            <person name="Guo Z."/>
        </authorList>
    </citation>
    <scope>NUCLEOTIDE SEQUENCE [LARGE SCALE GENOMIC DNA]</scope>
    <source>
        <strain evidence="2">Mu292</strain>
    </source>
</reference>
<dbReference type="Proteomes" id="UP000319986">
    <property type="component" value="Unassembled WGS sequence"/>
</dbReference>
<feature type="domain" description="SnoaL-like" evidence="1">
    <location>
        <begin position="12"/>
        <end position="102"/>
    </location>
</feature>
<protein>
    <submittedName>
        <fullName evidence="3">Polyketide cyclase</fullName>
    </submittedName>
    <submittedName>
        <fullName evidence="2">Uncharacterized protein conserved in bacteria</fullName>
    </submittedName>
</protein>
<dbReference type="EMBL" id="BJNT01000017">
    <property type="protein sequence ID" value="GEC86833.1"/>
    <property type="molecule type" value="Genomic_DNA"/>
</dbReference>
<dbReference type="RefSeq" id="WP_073884352.1">
    <property type="nucleotide sequence ID" value="NZ_BJNT01000017.1"/>
</dbReference>
<dbReference type="Proteomes" id="UP000182498">
    <property type="component" value="Unassembled WGS sequence"/>
</dbReference>
<name>A0A0X2NMG2_9CORY</name>
<evidence type="ECO:0000313" key="5">
    <source>
        <dbReference type="Proteomes" id="UP000319986"/>
    </source>
</evidence>
<reference evidence="3 5" key="3">
    <citation type="submission" date="2019-06" db="EMBL/GenBank/DDBJ databases">
        <title>Whole genome shotgun sequence of Corynebacterium variabile NBRC 15286.</title>
        <authorList>
            <person name="Hosoyama A."/>
            <person name="Uohara A."/>
            <person name="Ohji S."/>
            <person name="Ichikawa N."/>
        </authorList>
    </citation>
    <scope>NUCLEOTIDE SEQUENCE [LARGE SCALE GENOMIC DNA]</scope>
    <source>
        <strain evidence="3 5">NBRC 15286</strain>
    </source>
</reference>
<evidence type="ECO:0000313" key="3">
    <source>
        <dbReference type="EMBL" id="GEC86833.1"/>
    </source>
</evidence>
<dbReference type="GeneID" id="82888264"/>
<reference evidence="4" key="1">
    <citation type="submission" date="2015-11" db="EMBL/GenBank/DDBJ databases">
        <authorList>
            <person name="Dugat-Bony E."/>
        </authorList>
    </citation>
    <scope>NUCLEOTIDE SEQUENCE [LARGE SCALE GENOMIC DNA]</scope>
    <source>
        <strain evidence="4">Mu292</strain>
    </source>
</reference>
<dbReference type="InterPro" id="IPR037401">
    <property type="entry name" value="SnoaL-like"/>
</dbReference>
<evidence type="ECO:0000313" key="2">
    <source>
        <dbReference type="EMBL" id="CUU66664.1"/>
    </source>
</evidence>
<dbReference type="AlphaFoldDB" id="A0A0X2NMG2"/>